<reference evidence="2 3" key="1">
    <citation type="submission" date="2019-08" db="EMBL/GenBank/DDBJ databases">
        <title>Bacterial whole genome sequence for Glaciihabitans sp. CHu50b-6-2.</title>
        <authorList>
            <person name="Jin L."/>
        </authorList>
    </citation>
    <scope>NUCLEOTIDE SEQUENCE [LARGE SCALE GENOMIC DNA]</scope>
    <source>
        <strain evidence="2 3">CHu50b-6-2</strain>
    </source>
</reference>
<evidence type="ECO:0000256" key="1">
    <source>
        <dbReference type="SAM" id="MobiDB-lite"/>
    </source>
</evidence>
<name>A0A5C8URD2_9MICO</name>
<dbReference type="SUPFAM" id="SSF53850">
    <property type="entry name" value="Periplasmic binding protein-like II"/>
    <property type="match status" value="1"/>
</dbReference>
<dbReference type="EMBL" id="VRMG01000005">
    <property type="protein sequence ID" value="TXN31065.1"/>
    <property type="molecule type" value="Genomic_DNA"/>
</dbReference>
<dbReference type="RefSeq" id="WP_147782651.1">
    <property type="nucleotide sequence ID" value="NZ_VRMG01000005.1"/>
</dbReference>
<evidence type="ECO:0000313" key="2">
    <source>
        <dbReference type="EMBL" id="TXN31065.1"/>
    </source>
</evidence>
<accession>A0A5C8URD2</accession>
<comment type="caution">
    <text evidence="2">The sequence shown here is derived from an EMBL/GenBank/DDBJ whole genome shotgun (WGS) entry which is preliminary data.</text>
</comment>
<keyword evidence="3" id="KW-1185">Reference proteome</keyword>
<feature type="region of interest" description="Disordered" evidence="1">
    <location>
        <begin position="835"/>
        <end position="866"/>
    </location>
</feature>
<gene>
    <name evidence="2" type="ORF">FVP33_05580</name>
</gene>
<feature type="compositionally biased region" description="Polar residues" evidence="1">
    <location>
        <begin position="849"/>
        <end position="866"/>
    </location>
</feature>
<proteinExistence type="predicted"/>
<evidence type="ECO:0000313" key="3">
    <source>
        <dbReference type="Proteomes" id="UP000321379"/>
    </source>
</evidence>
<dbReference type="Gene3D" id="3.40.190.10">
    <property type="entry name" value="Periplasmic binding protein-like II"/>
    <property type="match status" value="2"/>
</dbReference>
<dbReference type="AlphaFoldDB" id="A0A5C8URD2"/>
<dbReference type="Proteomes" id="UP000321379">
    <property type="component" value="Unassembled WGS sequence"/>
</dbReference>
<organism evidence="2 3">
    <name type="scientific">Lacisediminihabitans profunda</name>
    <dbReference type="NCBI Taxonomy" id="2594790"/>
    <lineage>
        <taxon>Bacteria</taxon>
        <taxon>Bacillati</taxon>
        <taxon>Actinomycetota</taxon>
        <taxon>Actinomycetes</taxon>
        <taxon>Micrococcales</taxon>
        <taxon>Microbacteriaceae</taxon>
        <taxon>Lacisediminihabitans</taxon>
    </lineage>
</organism>
<sequence>MTPRRATRRDPLALSLTRIACLVLAAGSVVGMFLVAPGSATLARADASSAITVKWANDSSSASSFQPARDPASVHYAGFKNLAVKIEQTTGITNQALQVDISGFAATKQATDANGDTWSSAENFFQAMQCWGPDPLAADFNETCEWGGRYANNNGLNRSVYLDNIPRVAAKDIQASALNATDVPFRTSGGTSVTGRQVIQAGSSTVTYPLLDYFGPATTNEVQSVRINGDGTGVFNFEAQTSEEAPQLGCGTAEHLRCWLVLVPRGTVYGGHDNSCSDILDGSYNPFTYGRPNSIQAGSPVNPGCDYWSNRINIPLDFNATGSTCARGNTERRLVGSQLLVGAMASWQPQLCDDLKTTFSFATNPDSVARQQLLDQQAGLAFSSFPIVGSELDSQLGVTELANSKFSYAPITVTSADVAFFAEGTDGRVNDLHLSPRLLAKLLTQSYRFLVPSSASDDSSKKYLQLGTVNRTYAYLNQDPDFRALNPNWAQFSSNPAIVIPGPAGADAIRQVWKWIQADKEAAAWLAGAPDDWGMTINPYYLPKGDARAMVPTFTEAGALALDSNGASILNPVGLSNADSSPFALSKTTLDNFPKGDDSHVPLKLNIERYRFGTLQSAPYSDNFLSAARTVFRADPGAKTVWDPTAINAAGVAGDWVSGGAQVAGQRFMIAITDAPSARRYALSSAALRLDNSTTKFVAPTADSLSAALDSALTATSEPAVQQIDPAKVVDAGYPLTAVVYATVNLTGSDAAARTDFSRFIAQVTTKGQVPGTQLGELPPGYIPLTPALAGQAAAASAAVASFVTPTVPASADSSSNGYAQDSFTAAGSGASAASGGLASGSQRPGIGASSSPAPTASNGRTPTATNVSPIAQMALSGSLATGLSGALFAPLLFRGRRLR</sequence>
<protein>
    <submittedName>
        <fullName evidence="2">Uncharacterized protein</fullName>
    </submittedName>
</protein>